<evidence type="ECO:0000313" key="16">
    <source>
        <dbReference type="EMBL" id="CAD7695738.1"/>
    </source>
</evidence>
<dbReference type="GO" id="GO:0008270">
    <property type="term" value="F:zinc ion binding"/>
    <property type="evidence" value="ECO:0007669"/>
    <property type="project" value="UniProtKB-KW"/>
</dbReference>
<evidence type="ECO:0000256" key="3">
    <source>
        <dbReference type="ARBA" id="ARBA00022664"/>
    </source>
</evidence>
<dbReference type="OrthoDB" id="10259600at2759"/>
<keyword evidence="8 11" id="KW-0694">RNA-binding</keyword>
<dbReference type="InterPro" id="IPR032297">
    <property type="entry name" value="Torus"/>
</dbReference>
<dbReference type="PROSITE" id="PS50103">
    <property type="entry name" value="ZF_C3H1"/>
    <property type="match status" value="1"/>
</dbReference>
<dbReference type="PROSITE" id="PS50102">
    <property type="entry name" value="RRM"/>
    <property type="match status" value="1"/>
</dbReference>
<dbReference type="Pfam" id="PF21369">
    <property type="entry name" value="STL11_N"/>
    <property type="match status" value="2"/>
</dbReference>
<dbReference type="GO" id="GO:0071006">
    <property type="term" value="C:U2-type catalytic step 1 spliceosome"/>
    <property type="evidence" value="ECO:0007669"/>
    <property type="project" value="TreeGrafter"/>
</dbReference>
<dbReference type="SMART" id="SM00360">
    <property type="entry name" value="RRM"/>
    <property type="match status" value="1"/>
</dbReference>
<evidence type="ECO:0000256" key="4">
    <source>
        <dbReference type="ARBA" id="ARBA00022723"/>
    </source>
</evidence>
<feature type="region of interest" description="Disordered" evidence="13">
    <location>
        <begin position="372"/>
        <end position="455"/>
    </location>
</feature>
<feature type="compositionally biased region" description="Pro residues" evidence="13">
    <location>
        <begin position="479"/>
        <end position="491"/>
    </location>
</feature>
<feature type="zinc finger region" description="C3H1-type" evidence="12">
    <location>
        <begin position="180"/>
        <end position="207"/>
    </location>
</feature>
<dbReference type="InterPro" id="IPR039171">
    <property type="entry name" value="Cwc2/Slt11"/>
</dbReference>
<evidence type="ECO:0000259" key="14">
    <source>
        <dbReference type="PROSITE" id="PS50102"/>
    </source>
</evidence>
<dbReference type="GO" id="GO:0017070">
    <property type="term" value="F:U6 snRNA binding"/>
    <property type="evidence" value="ECO:0007669"/>
    <property type="project" value="TreeGrafter"/>
</dbReference>
<dbReference type="PANTHER" id="PTHR14089:SF6">
    <property type="entry name" value="PRE-MRNA-SPLICING FACTOR RBM22"/>
    <property type="match status" value="1"/>
</dbReference>
<dbReference type="FunFam" id="4.10.1000.10:FF:000006">
    <property type="entry name" value="Putative pre-mrna-splicing factor rbm22"/>
    <property type="match status" value="1"/>
</dbReference>
<feature type="domain" description="RRM" evidence="14">
    <location>
        <begin position="251"/>
        <end position="324"/>
    </location>
</feature>
<keyword evidence="3" id="KW-0507">mRNA processing</keyword>
<feature type="region of interest" description="Disordered" evidence="13">
    <location>
        <begin position="318"/>
        <end position="356"/>
    </location>
</feature>
<keyword evidence="9" id="KW-0508">mRNA splicing</keyword>
<keyword evidence="7 12" id="KW-0862">Zinc</keyword>
<sequence length="534" mass="58745">MAHRILHDPDSDGWERSDFPIVCETCLGPNPYVRMQRIEYGGTCHISGRPYTVFRWRPGNDARYGARCCAAGCSVRIWCVLFMGSLVPICRYKKTIICQEVAKAKNVCQVCLLDLDYGLPVQVRDSALGIDKDVIPESDVNKEYKLDQLTKSGELGAEYQKASPNDLILKLQRTTPYYKRNMAPICSFFVRGLCNRGAECPYRHEMPTTGELAEQNIKDRYYGINDPVAKKMLRRAGDMPTLTPPEDDSITTLYIGGLNSDITEEDLRDKFYSYGEIESIKIIENRHCAFIAYTTRKAAETAAEEMANRLIIRGTRLKLMWGRPPQPKPQEGSEEAPSTGLPEQPSSSAPRPTMLPPQVQIQMGGAAPFQPYGPNYFNLPPRPPAERQYYPSMDPLAMGTTKAPAPGQAPKRPPEPSTSEDTSTGHNKRPRHPDGPPGPPMQPVPFGMPPPPGYQVMPAGRGMPMPVGMLPMGPTPIGGPPMPGQWPPMQGPPQGAGPRPMVQMMPPPMHPAGPPMPMGPRPPSRPPQGGTSGP</sequence>
<evidence type="ECO:0000256" key="13">
    <source>
        <dbReference type="SAM" id="MobiDB-lite"/>
    </source>
</evidence>
<proteinExistence type="inferred from homology"/>
<dbReference type="InterPro" id="IPR000504">
    <property type="entry name" value="RRM_dom"/>
</dbReference>
<feature type="compositionally biased region" description="Pro residues" evidence="13">
    <location>
        <begin position="505"/>
        <end position="526"/>
    </location>
</feature>
<dbReference type="GO" id="GO:0008380">
    <property type="term" value="P:RNA splicing"/>
    <property type="evidence" value="ECO:0007669"/>
    <property type="project" value="UniProtKB-KW"/>
</dbReference>
<keyword evidence="17" id="KW-1185">Reference proteome</keyword>
<feature type="compositionally biased region" description="Pro residues" evidence="13">
    <location>
        <begin position="435"/>
        <end position="453"/>
    </location>
</feature>
<comment type="caution">
    <text evidence="16">The sequence shown here is derived from an EMBL/GenBank/DDBJ whole genome shotgun (WGS) entry which is preliminary data.</text>
</comment>
<dbReference type="SUPFAM" id="SSF54928">
    <property type="entry name" value="RNA-binding domain, RBD"/>
    <property type="match status" value="1"/>
</dbReference>
<dbReference type="GO" id="GO:0036002">
    <property type="term" value="F:pre-mRNA binding"/>
    <property type="evidence" value="ECO:0007669"/>
    <property type="project" value="TreeGrafter"/>
</dbReference>
<dbReference type="GO" id="GO:0006397">
    <property type="term" value="P:mRNA processing"/>
    <property type="evidence" value="ECO:0007669"/>
    <property type="project" value="UniProtKB-KW"/>
</dbReference>
<dbReference type="Gene3D" id="3.30.70.330">
    <property type="match status" value="1"/>
</dbReference>
<comment type="similarity">
    <text evidence="2">Belongs to the SLT11 family.</text>
</comment>
<dbReference type="EMBL" id="CAJHUC010000384">
    <property type="protein sequence ID" value="CAD7695738.1"/>
    <property type="molecule type" value="Genomic_DNA"/>
</dbReference>
<accession>A0A8S1ILB3</accession>
<evidence type="ECO:0000256" key="2">
    <source>
        <dbReference type="ARBA" id="ARBA00007781"/>
    </source>
</evidence>
<dbReference type="PANTHER" id="PTHR14089">
    <property type="entry name" value="PRE-MRNA-SPLICING FACTOR RBM22"/>
    <property type="match status" value="1"/>
</dbReference>
<dbReference type="InterPro" id="IPR048995">
    <property type="entry name" value="STL11/RBM22-like_N"/>
</dbReference>
<dbReference type="Pfam" id="PF16131">
    <property type="entry name" value="Torus"/>
    <property type="match status" value="1"/>
</dbReference>
<dbReference type="AlphaFoldDB" id="A0A8S1ILB3"/>
<organism evidence="16 17">
    <name type="scientific">Ostreobium quekettii</name>
    <dbReference type="NCBI Taxonomy" id="121088"/>
    <lineage>
        <taxon>Eukaryota</taxon>
        <taxon>Viridiplantae</taxon>
        <taxon>Chlorophyta</taxon>
        <taxon>core chlorophytes</taxon>
        <taxon>Ulvophyceae</taxon>
        <taxon>TCBD clade</taxon>
        <taxon>Bryopsidales</taxon>
        <taxon>Ostreobineae</taxon>
        <taxon>Ostreobiaceae</taxon>
        <taxon>Ostreobium</taxon>
    </lineage>
</organism>
<dbReference type="GO" id="GO:0071007">
    <property type="term" value="C:U2-type catalytic step 2 spliceosome"/>
    <property type="evidence" value="ECO:0007669"/>
    <property type="project" value="TreeGrafter"/>
</dbReference>
<feature type="compositionally biased region" description="Low complexity" evidence="13">
    <location>
        <begin position="492"/>
        <end position="504"/>
    </location>
</feature>
<feature type="region of interest" description="Disordered" evidence="13">
    <location>
        <begin position="479"/>
        <end position="534"/>
    </location>
</feature>
<dbReference type="InterPro" id="IPR036855">
    <property type="entry name" value="Znf_CCCH_sf"/>
</dbReference>
<keyword evidence="10" id="KW-0539">Nucleus</keyword>
<dbReference type="Proteomes" id="UP000708148">
    <property type="component" value="Unassembled WGS sequence"/>
</dbReference>
<dbReference type="SUPFAM" id="SSF90229">
    <property type="entry name" value="CCCH zinc finger"/>
    <property type="match status" value="1"/>
</dbReference>
<comment type="subcellular location">
    <subcellularLocation>
        <location evidence="1">Nucleus</location>
    </subcellularLocation>
</comment>
<evidence type="ECO:0008006" key="18">
    <source>
        <dbReference type="Google" id="ProtNLM"/>
    </source>
</evidence>
<protein>
    <recommendedName>
        <fullName evidence="18">RNA-binding motif protein 22</fullName>
    </recommendedName>
</protein>
<gene>
    <name evidence="16" type="ORF">OSTQU699_LOCUS1099</name>
</gene>
<keyword evidence="6 12" id="KW-0863">Zinc-finger</keyword>
<dbReference type="InterPro" id="IPR035979">
    <property type="entry name" value="RBD_domain_sf"/>
</dbReference>
<dbReference type="SMART" id="SM00356">
    <property type="entry name" value="ZnF_C3H1"/>
    <property type="match status" value="1"/>
</dbReference>
<dbReference type="InterPro" id="IPR012677">
    <property type="entry name" value="Nucleotide-bd_a/b_plait_sf"/>
</dbReference>
<dbReference type="Pfam" id="PF00076">
    <property type="entry name" value="RRM_1"/>
    <property type="match status" value="1"/>
</dbReference>
<evidence type="ECO:0000259" key="15">
    <source>
        <dbReference type="PROSITE" id="PS50103"/>
    </source>
</evidence>
<keyword evidence="5" id="KW-0747">Spliceosome</keyword>
<evidence type="ECO:0000256" key="9">
    <source>
        <dbReference type="ARBA" id="ARBA00023187"/>
    </source>
</evidence>
<evidence type="ECO:0000313" key="17">
    <source>
        <dbReference type="Proteomes" id="UP000708148"/>
    </source>
</evidence>
<evidence type="ECO:0000256" key="1">
    <source>
        <dbReference type="ARBA" id="ARBA00004123"/>
    </source>
</evidence>
<dbReference type="InterPro" id="IPR000571">
    <property type="entry name" value="Znf_CCCH"/>
</dbReference>
<evidence type="ECO:0000256" key="6">
    <source>
        <dbReference type="ARBA" id="ARBA00022771"/>
    </source>
</evidence>
<evidence type="ECO:0000256" key="12">
    <source>
        <dbReference type="PROSITE-ProRule" id="PRU00723"/>
    </source>
</evidence>
<dbReference type="GO" id="GO:0000974">
    <property type="term" value="C:Prp19 complex"/>
    <property type="evidence" value="ECO:0007669"/>
    <property type="project" value="TreeGrafter"/>
</dbReference>
<dbReference type="FunFam" id="3.30.70.330:FF:000476">
    <property type="entry name" value="Zinc finger CCCH domain-containing protein 4"/>
    <property type="match status" value="1"/>
</dbReference>
<reference evidence="16" key="1">
    <citation type="submission" date="2020-12" db="EMBL/GenBank/DDBJ databases">
        <authorList>
            <person name="Iha C."/>
        </authorList>
    </citation>
    <scope>NUCLEOTIDE SEQUENCE</scope>
</reference>
<evidence type="ECO:0000256" key="10">
    <source>
        <dbReference type="ARBA" id="ARBA00023242"/>
    </source>
</evidence>
<keyword evidence="4 12" id="KW-0479">Metal-binding</keyword>
<name>A0A8S1ILB3_9CHLO</name>
<dbReference type="Gene3D" id="4.10.1000.10">
    <property type="entry name" value="Zinc finger, CCCH-type"/>
    <property type="match status" value="1"/>
</dbReference>
<evidence type="ECO:0000256" key="11">
    <source>
        <dbReference type="PROSITE-ProRule" id="PRU00176"/>
    </source>
</evidence>
<evidence type="ECO:0000256" key="5">
    <source>
        <dbReference type="ARBA" id="ARBA00022728"/>
    </source>
</evidence>
<evidence type="ECO:0000256" key="8">
    <source>
        <dbReference type="ARBA" id="ARBA00022884"/>
    </source>
</evidence>
<feature type="domain" description="C3H1-type" evidence="15">
    <location>
        <begin position="180"/>
        <end position="207"/>
    </location>
</feature>
<evidence type="ECO:0000256" key="7">
    <source>
        <dbReference type="ARBA" id="ARBA00022833"/>
    </source>
</evidence>